<reference evidence="2 3" key="1">
    <citation type="submission" date="2019-11" db="EMBL/GenBank/DDBJ databases">
        <title>Comparative genomics of hydrocarbon-degrading Desulfosarcina strains.</title>
        <authorList>
            <person name="Watanabe M."/>
            <person name="Kojima H."/>
            <person name="Fukui M."/>
        </authorList>
    </citation>
    <scope>NUCLEOTIDE SEQUENCE [LARGE SCALE GENOMIC DNA]</scope>
    <source>
        <strain evidence="2 3">28bB2T</strain>
    </source>
</reference>
<feature type="transmembrane region" description="Helical" evidence="1">
    <location>
        <begin position="36"/>
        <end position="56"/>
    </location>
</feature>
<dbReference type="EMBL" id="AP021876">
    <property type="protein sequence ID" value="BBO85031.1"/>
    <property type="molecule type" value="Genomic_DNA"/>
</dbReference>
<protein>
    <submittedName>
        <fullName evidence="2">Uncharacterized protein</fullName>
    </submittedName>
</protein>
<keyword evidence="1" id="KW-1133">Transmembrane helix</keyword>
<gene>
    <name evidence="2" type="ORF">DSCO28_55970</name>
</gene>
<dbReference type="KEGG" id="dov:DSCO28_55970"/>
<evidence type="ECO:0000313" key="2">
    <source>
        <dbReference type="EMBL" id="BBO85031.1"/>
    </source>
</evidence>
<keyword evidence="1" id="KW-0472">Membrane</keyword>
<dbReference type="Proteomes" id="UP000425960">
    <property type="component" value="Chromosome"/>
</dbReference>
<keyword evidence="1" id="KW-0812">Transmembrane</keyword>
<proteinExistence type="predicted"/>
<organism evidence="2 3">
    <name type="scientific">Desulfosarcina ovata subsp. sediminis</name>
    <dbReference type="NCBI Taxonomy" id="885957"/>
    <lineage>
        <taxon>Bacteria</taxon>
        <taxon>Pseudomonadati</taxon>
        <taxon>Thermodesulfobacteriota</taxon>
        <taxon>Desulfobacteria</taxon>
        <taxon>Desulfobacterales</taxon>
        <taxon>Desulfosarcinaceae</taxon>
        <taxon>Desulfosarcina</taxon>
    </lineage>
</organism>
<dbReference type="AlphaFoldDB" id="A0A5K7ZY54"/>
<name>A0A5K7ZY54_9BACT</name>
<feature type="transmembrane region" description="Helical" evidence="1">
    <location>
        <begin position="77"/>
        <end position="100"/>
    </location>
</feature>
<feature type="transmembrane region" description="Helical" evidence="1">
    <location>
        <begin position="131"/>
        <end position="161"/>
    </location>
</feature>
<accession>A0A5K7ZY54</accession>
<evidence type="ECO:0000256" key="1">
    <source>
        <dbReference type="SAM" id="Phobius"/>
    </source>
</evidence>
<evidence type="ECO:0000313" key="3">
    <source>
        <dbReference type="Proteomes" id="UP000425960"/>
    </source>
</evidence>
<dbReference type="RefSeq" id="WP_155324767.1">
    <property type="nucleotide sequence ID" value="NZ_AP021876.1"/>
</dbReference>
<sequence length="203" mass="22363">MAYVAIVASFYFGRKYFGDPPSIGFLEYALTWVSSLFWAIVILWGLCVGIVSYIAVSNFVDRWNNTNSQFIQWIFSLLTLILIAMIALGTAAGFFILGSLNQQLSSPGRTLGLPGMVVGTGVLLRGEPMFLVVLSFVCIWHAIAINFVMFVLTALRTLYVIIHKGILSVLNAASNPKVSPFQYFAAMIALAALTFKVVDELFK</sequence>